<dbReference type="Proteomes" id="UP000001343">
    <property type="component" value="Unassembled WGS sequence"/>
</dbReference>
<proteinExistence type="predicted"/>
<dbReference type="EMBL" id="AKWM02000039">
    <property type="protein sequence ID" value="EKS00146.1"/>
    <property type="molecule type" value="Genomic_DNA"/>
</dbReference>
<accession>A0AA87MPW4</accession>
<name>A0AA87MPW4_9LEPT</name>
<organism evidence="1 2">
    <name type="scientific">Leptospira mayottensis 200901122</name>
    <dbReference type="NCBI Taxonomy" id="1193010"/>
    <lineage>
        <taxon>Bacteria</taxon>
        <taxon>Pseudomonadati</taxon>
        <taxon>Spirochaetota</taxon>
        <taxon>Spirochaetia</taxon>
        <taxon>Leptospirales</taxon>
        <taxon>Leptospiraceae</taxon>
        <taxon>Leptospira</taxon>
    </lineage>
</organism>
<evidence type="ECO:0000313" key="1">
    <source>
        <dbReference type="EMBL" id="EKS00146.1"/>
    </source>
</evidence>
<protein>
    <submittedName>
        <fullName evidence="1">Uncharacterized protein</fullName>
    </submittedName>
</protein>
<evidence type="ECO:0000313" key="2">
    <source>
        <dbReference type="Proteomes" id="UP000001343"/>
    </source>
</evidence>
<gene>
    <name evidence="1" type="ORF">LEP1GSC125_2601</name>
</gene>
<sequence length="40" mass="5080">MEMLERKKHFMNYKIDFELFCLNSVLFFIRNRLRLKNVLE</sequence>
<reference evidence="1 2" key="1">
    <citation type="journal article" date="2014" name="Int. J. Syst. Evol. Microbiol.">
        <title>Leptospira mayottensis sp. nov., a pathogenic species of the genus Leptospira isolated from humans.</title>
        <authorList>
            <person name="Bourhy P."/>
            <person name="Collet L."/>
            <person name="Brisse S."/>
            <person name="Picardeau M."/>
        </authorList>
    </citation>
    <scope>NUCLEOTIDE SEQUENCE [LARGE SCALE GENOMIC DNA]</scope>
    <source>
        <strain evidence="1 2">200901122</strain>
    </source>
</reference>
<comment type="caution">
    <text evidence="1">The sequence shown here is derived from an EMBL/GenBank/DDBJ whole genome shotgun (WGS) entry which is preliminary data.</text>
</comment>
<dbReference type="AlphaFoldDB" id="A0AA87MPW4"/>